<proteinExistence type="predicted"/>
<gene>
    <name evidence="1" type="ORF">GCM10022380_35730</name>
</gene>
<dbReference type="Proteomes" id="UP001501624">
    <property type="component" value="Unassembled WGS sequence"/>
</dbReference>
<protein>
    <submittedName>
        <fullName evidence="1">Uncharacterized protein</fullName>
    </submittedName>
</protein>
<comment type="caution">
    <text evidence="1">The sequence shown here is derived from an EMBL/GenBank/DDBJ whole genome shotgun (WGS) entry which is preliminary data.</text>
</comment>
<reference evidence="2" key="1">
    <citation type="journal article" date="2019" name="Int. J. Syst. Evol. Microbiol.">
        <title>The Global Catalogue of Microorganisms (GCM) 10K type strain sequencing project: providing services to taxonomists for standard genome sequencing and annotation.</title>
        <authorList>
            <consortium name="The Broad Institute Genomics Platform"/>
            <consortium name="The Broad Institute Genome Sequencing Center for Infectious Disease"/>
            <person name="Wu L."/>
            <person name="Ma J."/>
        </authorList>
    </citation>
    <scope>NUCLEOTIDE SEQUENCE [LARGE SCALE GENOMIC DNA]</scope>
    <source>
        <strain evidence="2">JCM 17017</strain>
    </source>
</reference>
<dbReference type="EMBL" id="BAABCM010000004">
    <property type="protein sequence ID" value="GAA3814540.1"/>
    <property type="molecule type" value="Genomic_DNA"/>
</dbReference>
<organism evidence="1 2">
    <name type="scientific">Amycolatopsis tucumanensis</name>
    <dbReference type="NCBI Taxonomy" id="401106"/>
    <lineage>
        <taxon>Bacteria</taxon>
        <taxon>Bacillati</taxon>
        <taxon>Actinomycetota</taxon>
        <taxon>Actinomycetes</taxon>
        <taxon>Pseudonocardiales</taxon>
        <taxon>Pseudonocardiaceae</taxon>
        <taxon>Amycolatopsis</taxon>
    </lineage>
</organism>
<keyword evidence="2" id="KW-1185">Reference proteome</keyword>
<name>A0ABP7IBU3_9PSEU</name>
<evidence type="ECO:0000313" key="1">
    <source>
        <dbReference type="EMBL" id="GAA3814540.1"/>
    </source>
</evidence>
<sequence length="60" mass="6466">MTLIGTPLACKRAWMRSRLSPLRAIADRSLLANGLGTARSDVDTCYHLEIDFATADGSSV</sequence>
<accession>A0ABP7IBU3</accession>
<evidence type="ECO:0000313" key="2">
    <source>
        <dbReference type="Proteomes" id="UP001501624"/>
    </source>
</evidence>